<reference evidence="1 2" key="1">
    <citation type="submission" date="2021-06" db="EMBL/GenBank/DDBJ databases">
        <title>Caerostris extrusa draft genome.</title>
        <authorList>
            <person name="Kono N."/>
            <person name="Arakawa K."/>
        </authorList>
    </citation>
    <scope>NUCLEOTIDE SEQUENCE [LARGE SCALE GENOMIC DNA]</scope>
</reference>
<keyword evidence="2" id="KW-1185">Reference proteome</keyword>
<comment type="caution">
    <text evidence="1">The sequence shown here is derived from an EMBL/GenBank/DDBJ whole genome shotgun (WGS) entry which is preliminary data.</text>
</comment>
<name>A0AAV4PWQ8_CAEEX</name>
<protein>
    <submittedName>
        <fullName evidence="1">Uncharacterized protein</fullName>
    </submittedName>
</protein>
<proteinExistence type="predicted"/>
<dbReference type="EMBL" id="BPLR01005377">
    <property type="protein sequence ID" value="GIY01858.1"/>
    <property type="molecule type" value="Genomic_DNA"/>
</dbReference>
<organism evidence="1 2">
    <name type="scientific">Caerostris extrusa</name>
    <name type="common">Bark spider</name>
    <name type="synonym">Caerostris bankana</name>
    <dbReference type="NCBI Taxonomy" id="172846"/>
    <lineage>
        <taxon>Eukaryota</taxon>
        <taxon>Metazoa</taxon>
        <taxon>Ecdysozoa</taxon>
        <taxon>Arthropoda</taxon>
        <taxon>Chelicerata</taxon>
        <taxon>Arachnida</taxon>
        <taxon>Araneae</taxon>
        <taxon>Araneomorphae</taxon>
        <taxon>Entelegynae</taxon>
        <taxon>Araneoidea</taxon>
        <taxon>Araneidae</taxon>
        <taxon>Caerostris</taxon>
    </lineage>
</organism>
<dbReference type="Proteomes" id="UP001054945">
    <property type="component" value="Unassembled WGS sequence"/>
</dbReference>
<dbReference type="AlphaFoldDB" id="A0AAV4PWQ8"/>
<gene>
    <name evidence="1" type="ORF">CEXT_365391</name>
</gene>
<accession>A0AAV4PWQ8</accession>
<sequence>MGAISNSIFSTQKKCQKTIPKCKLNLRNISLSADGCVHFAEGGGWEEEDTRRHLNVIRSAVPPSSPPETISFPRHGMNSIFPADPFHPPFPAPSSFSVTVNNFFLYRKENPRDR</sequence>
<evidence type="ECO:0000313" key="1">
    <source>
        <dbReference type="EMBL" id="GIY01858.1"/>
    </source>
</evidence>
<evidence type="ECO:0000313" key="2">
    <source>
        <dbReference type="Proteomes" id="UP001054945"/>
    </source>
</evidence>